<feature type="domain" description="ABC transmembrane type-1" evidence="10">
    <location>
        <begin position="89"/>
        <end position="300"/>
    </location>
</feature>
<evidence type="ECO:0000256" key="4">
    <source>
        <dbReference type="ARBA" id="ARBA00022475"/>
    </source>
</evidence>
<dbReference type="Gene3D" id="1.10.3720.10">
    <property type="entry name" value="MetI-like"/>
    <property type="match status" value="1"/>
</dbReference>
<comment type="caution">
    <text evidence="9">Lacks conserved residue(s) required for the propagation of feature annotation.</text>
</comment>
<dbReference type="InterPro" id="IPR051408">
    <property type="entry name" value="Phosphate_transprt_permease"/>
</dbReference>
<evidence type="ECO:0000313" key="12">
    <source>
        <dbReference type="Proteomes" id="UP000271624"/>
    </source>
</evidence>
<dbReference type="GO" id="GO:0035435">
    <property type="term" value="P:phosphate ion transmembrane transport"/>
    <property type="evidence" value="ECO:0007669"/>
    <property type="project" value="InterPro"/>
</dbReference>
<comment type="caution">
    <text evidence="11">The sequence shown here is derived from an EMBL/GenBank/DDBJ whole genome shotgun (WGS) entry which is preliminary data.</text>
</comment>
<evidence type="ECO:0000256" key="1">
    <source>
        <dbReference type="ARBA" id="ARBA00004651"/>
    </source>
</evidence>
<keyword evidence="12" id="KW-1185">Reference proteome</keyword>
<keyword evidence="5" id="KW-0592">Phosphate transport</keyword>
<keyword evidence="8 9" id="KW-0472">Membrane</keyword>
<evidence type="ECO:0000256" key="7">
    <source>
        <dbReference type="ARBA" id="ARBA00022989"/>
    </source>
</evidence>
<dbReference type="GO" id="GO:0005315">
    <property type="term" value="F:phosphate transmembrane transporter activity"/>
    <property type="evidence" value="ECO:0007669"/>
    <property type="project" value="InterPro"/>
</dbReference>
<dbReference type="Proteomes" id="UP000271624">
    <property type="component" value="Unassembled WGS sequence"/>
</dbReference>
<dbReference type="RefSeq" id="WP_127079410.1">
    <property type="nucleotide sequence ID" value="NZ_RSCL01000002.1"/>
</dbReference>
<evidence type="ECO:0000256" key="8">
    <source>
        <dbReference type="ARBA" id="ARBA00023136"/>
    </source>
</evidence>
<reference evidence="11" key="1">
    <citation type="submission" date="2018-12" db="EMBL/GenBank/DDBJ databases">
        <authorList>
            <person name="Will S."/>
            <person name="Neumann-Schaal M."/>
            <person name="Henke P."/>
        </authorList>
    </citation>
    <scope>NUCLEOTIDE SEQUENCE</scope>
    <source>
        <strain evidence="11">PCC 7102</strain>
    </source>
</reference>
<dbReference type="EMBL" id="RSCL01000002">
    <property type="protein sequence ID" value="RUT08912.1"/>
    <property type="molecule type" value="Genomic_DNA"/>
</dbReference>
<sequence length="309" mass="32289">MPSNLSDSSGNSSGYTMGSLVRSPSAPRTMFNSIMTGVAFFCGAVAIFTLAAVLSYILYRGFGSISPRVFTELPPLPFGPSQGGFGNAILGTFIMVLIGAFISIPVGVLAAIYLTEFSSGNLARWIRFATNILSGVPSIIAGVFAYGVVVLTLNRLGWGSYSAIGGGFALSILMLPIIVRTTDESLQLVSDDLRQAAVGVGATKFQTVASVVLPAAVPAIVTGATLAVARAAGETAPLLFTALFSSGWPSLTPQGLLQPTASLAVLVYNYAISPYEKWKSLAWAASLVLVLMVLIASIIARFATRRKAY</sequence>
<feature type="transmembrane region" description="Helical" evidence="9">
    <location>
        <begin position="158"/>
        <end position="179"/>
    </location>
</feature>
<evidence type="ECO:0000256" key="3">
    <source>
        <dbReference type="ARBA" id="ARBA00022448"/>
    </source>
</evidence>
<comment type="subcellular location">
    <subcellularLocation>
        <location evidence="1 9">Cell membrane</location>
        <topology evidence="1 9">Multi-pass membrane protein</topology>
    </subcellularLocation>
</comment>
<dbReference type="OrthoDB" id="9807065at2"/>
<protein>
    <recommendedName>
        <fullName evidence="9">Phosphate transport system permease protein PstA</fullName>
    </recommendedName>
</protein>
<dbReference type="AlphaFoldDB" id="A0A3S1CT37"/>
<evidence type="ECO:0000256" key="6">
    <source>
        <dbReference type="ARBA" id="ARBA00022692"/>
    </source>
</evidence>
<reference evidence="11" key="2">
    <citation type="journal article" date="2019" name="Genome Biol. Evol.">
        <title>Day and night: Metabolic profiles and evolutionary relationships of six axenic non-marine cyanobacteria.</title>
        <authorList>
            <person name="Will S.E."/>
            <person name="Henke P."/>
            <person name="Boedeker C."/>
            <person name="Huang S."/>
            <person name="Brinkmann H."/>
            <person name="Rohde M."/>
            <person name="Jarek M."/>
            <person name="Friedl T."/>
            <person name="Seufert S."/>
            <person name="Schumacher M."/>
            <person name="Overmann J."/>
            <person name="Neumann-Schaal M."/>
            <person name="Petersen J."/>
        </authorList>
    </citation>
    <scope>NUCLEOTIDE SEQUENCE [LARGE SCALE GENOMIC DNA]</scope>
    <source>
        <strain evidence="11">PCC 7102</strain>
    </source>
</reference>
<dbReference type="PANTHER" id="PTHR42922:SF1">
    <property type="entry name" value="PHOSPHATE TRANSPORT SYSTEM PERMEASE PROTEIN PSTA"/>
    <property type="match status" value="1"/>
</dbReference>
<dbReference type="NCBIfam" id="TIGR00974">
    <property type="entry name" value="3a0107s02c"/>
    <property type="match status" value="1"/>
</dbReference>
<dbReference type="InterPro" id="IPR000515">
    <property type="entry name" value="MetI-like"/>
</dbReference>
<comment type="similarity">
    <text evidence="2 9">Belongs to the binding-protein-dependent transport system permease family. CysTW subfamily.</text>
</comment>
<proteinExistence type="inferred from homology"/>
<feature type="transmembrane region" description="Helical" evidence="9">
    <location>
        <begin position="281"/>
        <end position="303"/>
    </location>
</feature>
<feature type="transmembrane region" description="Helical" evidence="9">
    <location>
        <begin position="125"/>
        <end position="146"/>
    </location>
</feature>
<dbReference type="SUPFAM" id="SSF161098">
    <property type="entry name" value="MetI-like"/>
    <property type="match status" value="1"/>
</dbReference>
<gene>
    <name evidence="11" type="ORF">DSM106972_009650</name>
</gene>
<dbReference type="Pfam" id="PF00528">
    <property type="entry name" value="BPD_transp_1"/>
    <property type="match status" value="1"/>
</dbReference>
<evidence type="ECO:0000313" key="11">
    <source>
        <dbReference type="EMBL" id="RUT08912.1"/>
    </source>
</evidence>
<dbReference type="InterPro" id="IPR005672">
    <property type="entry name" value="Phosphate_PstA"/>
</dbReference>
<feature type="transmembrane region" description="Helical" evidence="9">
    <location>
        <begin position="38"/>
        <end position="59"/>
    </location>
</feature>
<accession>A0A3S1CT37</accession>
<dbReference type="PROSITE" id="PS50928">
    <property type="entry name" value="ABC_TM1"/>
    <property type="match status" value="1"/>
</dbReference>
<feature type="transmembrane region" description="Helical" evidence="9">
    <location>
        <begin position="88"/>
        <end position="113"/>
    </location>
</feature>
<keyword evidence="7 9" id="KW-1133">Transmembrane helix</keyword>
<evidence type="ECO:0000256" key="2">
    <source>
        <dbReference type="ARBA" id="ARBA00007069"/>
    </source>
</evidence>
<dbReference type="InterPro" id="IPR035906">
    <property type="entry name" value="MetI-like_sf"/>
</dbReference>
<keyword evidence="3" id="KW-0813">Transport</keyword>
<dbReference type="GO" id="GO:0005886">
    <property type="term" value="C:plasma membrane"/>
    <property type="evidence" value="ECO:0007669"/>
    <property type="project" value="UniProtKB-SubCell"/>
</dbReference>
<name>A0A3S1CT37_9CYAN</name>
<dbReference type="CDD" id="cd06261">
    <property type="entry name" value="TM_PBP2"/>
    <property type="match status" value="1"/>
</dbReference>
<organism evidence="11 12">
    <name type="scientific">Dulcicalothrix desertica PCC 7102</name>
    <dbReference type="NCBI Taxonomy" id="232991"/>
    <lineage>
        <taxon>Bacteria</taxon>
        <taxon>Bacillati</taxon>
        <taxon>Cyanobacteriota</taxon>
        <taxon>Cyanophyceae</taxon>
        <taxon>Nostocales</taxon>
        <taxon>Calotrichaceae</taxon>
        <taxon>Dulcicalothrix</taxon>
    </lineage>
</organism>
<keyword evidence="4 9" id="KW-1003">Cell membrane</keyword>
<keyword evidence="6 9" id="KW-0812">Transmembrane</keyword>
<dbReference type="PANTHER" id="PTHR42922">
    <property type="entry name" value="PHOSPHATE TRANSPORT SYSTEM PERMEASE PROTEIN PSTA"/>
    <property type="match status" value="1"/>
</dbReference>
<evidence type="ECO:0000256" key="5">
    <source>
        <dbReference type="ARBA" id="ARBA00022592"/>
    </source>
</evidence>
<evidence type="ECO:0000256" key="9">
    <source>
        <dbReference type="RuleBase" id="RU363043"/>
    </source>
</evidence>
<evidence type="ECO:0000259" key="10">
    <source>
        <dbReference type="PROSITE" id="PS50928"/>
    </source>
</evidence>